<reference evidence="1 3" key="1">
    <citation type="submission" date="2017-11" db="EMBL/GenBank/DDBJ databases">
        <title>The genome of Rhizophagus clarus HR1 reveals common genetic basis of auxotrophy among arbuscular mycorrhizal fungi.</title>
        <authorList>
            <person name="Kobayashi Y."/>
        </authorList>
    </citation>
    <scope>NUCLEOTIDE SEQUENCE [LARGE SCALE GENOMIC DNA]</scope>
    <source>
        <strain evidence="1 3">HR1</strain>
    </source>
</reference>
<reference evidence="2" key="2">
    <citation type="submission" date="2019-10" db="EMBL/GenBank/DDBJ databases">
        <title>Conservation and host-specific expression of non-tandemly repeated heterogenous ribosome RNA gene in arbuscular mycorrhizal fungi.</title>
        <authorList>
            <person name="Maeda T."/>
            <person name="Kobayashi Y."/>
            <person name="Nakagawa T."/>
            <person name="Ezawa T."/>
            <person name="Yamaguchi K."/>
            <person name="Bino T."/>
            <person name="Nishimoto Y."/>
            <person name="Shigenobu S."/>
            <person name="Kawaguchi M."/>
        </authorList>
    </citation>
    <scope>NUCLEOTIDE SEQUENCE</scope>
    <source>
        <strain evidence="2">HR1</strain>
    </source>
</reference>
<dbReference type="OrthoDB" id="2400485at2759"/>
<dbReference type="PANTHER" id="PTHR34213">
    <property type="entry name" value="NUCLEAR TRANSPORT FACTOR 2 (NTF2) FAMILY PROTEIN"/>
    <property type="match status" value="1"/>
</dbReference>
<dbReference type="EMBL" id="BEXD01001635">
    <property type="protein sequence ID" value="GBB95074.1"/>
    <property type="molecule type" value="Genomic_DNA"/>
</dbReference>
<dbReference type="Proteomes" id="UP000615446">
    <property type="component" value="Unassembled WGS sequence"/>
</dbReference>
<evidence type="ECO:0000313" key="1">
    <source>
        <dbReference type="EMBL" id="GBB95074.1"/>
    </source>
</evidence>
<accession>A0A2Z6RAZ9</accession>
<sequence>MLERFNYATITDKIDTYCPSLTSTINDGTTYISSLQNSIGNKIYSCASVLQPVNGSEREEREITRTPPNENLGENVIPLSDERVELVNHILDLYGCHPSKECFKHYDDDVIYEDQLMYATGLQNLKAQFYGTPQLLVKSTTIKYKILENIPNVLRISLTQKYFLPFIDRVFVLESEIRLEFNENKKICKHTDLWYGMQPIGKGEILRKGVSKILAALAKPCPE</sequence>
<dbReference type="PANTHER" id="PTHR34213:SF2">
    <property type="entry name" value="NUCLEAR TRANSPORT FACTOR 2 (NTF2) FAMILY PROTEIN"/>
    <property type="match status" value="1"/>
</dbReference>
<organism evidence="1 3">
    <name type="scientific">Rhizophagus clarus</name>
    <dbReference type="NCBI Taxonomy" id="94130"/>
    <lineage>
        <taxon>Eukaryota</taxon>
        <taxon>Fungi</taxon>
        <taxon>Fungi incertae sedis</taxon>
        <taxon>Mucoromycota</taxon>
        <taxon>Glomeromycotina</taxon>
        <taxon>Glomeromycetes</taxon>
        <taxon>Glomerales</taxon>
        <taxon>Glomeraceae</taxon>
        <taxon>Rhizophagus</taxon>
    </lineage>
</organism>
<gene>
    <name evidence="2" type="ORF">RCL2_000293500</name>
    <name evidence="1" type="ORF">RclHR1_02470018</name>
</gene>
<proteinExistence type="predicted"/>
<evidence type="ECO:0000313" key="3">
    <source>
        <dbReference type="Proteomes" id="UP000247702"/>
    </source>
</evidence>
<dbReference type="AlphaFoldDB" id="A0A2Z6RAZ9"/>
<protein>
    <submittedName>
        <fullName evidence="1">Uncharacterized protein</fullName>
    </submittedName>
</protein>
<keyword evidence="3" id="KW-1185">Reference proteome</keyword>
<dbReference type="EMBL" id="BLAL01000016">
    <property type="protein sequence ID" value="GES75505.1"/>
    <property type="molecule type" value="Genomic_DNA"/>
</dbReference>
<evidence type="ECO:0000313" key="2">
    <source>
        <dbReference type="EMBL" id="GES75505.1"/>
    </source>
</evidence>
<dbReference type="Proteomes" id="UP000247702">
    <property type="component" value="Unassembled WGS sequence"/>
</dbReference>
<comment type="caution">
    <text evidence="1">The sequence shown here is derived from an EMBL/GenBank/DDBJ whole genome shotgun (WGS) entry which is preliminary data.</text>
</comment>
<name>A0A2Z6RAZ9_9GLOM</name>